<dbReference type="RefSeq" id="WP_142709956.1">
    <property type="nucleotide sequence ID" value="NZ_VIRS01000063.1"/>
</dbReference>
<accession>A0A545AE57</accession>
<comment type="caution">
    <text evidence="2">The sequence shown here is derived from an EMBL/GenBank/DDBJ whole genome shotgun (WGS) entry which is preliminary data.</text>
</comment>
<dbReference type="InParanoid" id="A0A545AE57"/>
<sequence length="275" mass="29229">MRILVLGASGNVGSEVVAAGLEAGLQVRAVARHLPADAGGAEWVIGDLNDAASLYDALSDVDLVFTLAGYGGLADTLRRAKETGVRRVVLLSSSSAPTGRTGNAVAKYHIESEGLVRESGLPWTFLQPNTFMTNTLEWAPQLAEGDTVTDAFGAVAISTVDPRDVGAVAIRTATDEAHAGRAHRLSGPEALRPADRLAILGAVLGRDLRFVPKSDEQAHADMIAAMPPEYVEAFFEFFADGLIDETTVQPAVEEILGRPAAPFRDWAERHRQAFS</sequence>
<dbReference type="SUPFAM" id="SSF51735">
    <property type="entry name" value="NAD(P)-binding Rossmann-fold domains"/>
    <property type="match status" value="1"/>
</dbReference>
<evidence type="ECO:0000313" key="2">
    <source>
        <dbReference type="EMBL" id="TQS39626.1"/>
    </source>
</evidence>
<dbReference type="Proteomes" id="UP000317982">
    <property type="component" value="Unassembled WGS sequence"/>
</dbReference>
<feature type="domain" description="NAD(P)-binding" evidence="1">
    <location>
        <begin position="7"/>
        <end position="175"/>
    </location>
</feature>
<dbReference type="Pfam" id="PF13460">
    <property type="entry name" value="NAD_binding_10"/>
    <property type="match status" value="1"/>
</dbReference>
<name>A0A545AE57_9ACTN</name>
<dbReference type="InterPro" id="IPR016040">
    <property type="entry name" value="NAD(P)-bd_dom"/>
</dbReference>
<keyword evidence="3" id="KW-1185">Reference proteome</keyword>
<organism evidence="2 3">
    <name type="scientific">Cryptosporangium phraense</name>
    <dbReference type="NCBI Taxonomy" id="2593070"/>
    <lineage>
        <taxon>Bacteria</taxon>
        <taxon>Bacillati</taxon>
        <taxon>Actinomycetota</taxon>
        <taxon>Actinomycetes</taxon>
        <taxon>Cryptosporangiales</taxon>
        <taxon>Cryptosporangiaceae</taxon>
        <taxon>Cryptosporangium</taxon>
    </lineage>
</organism>
<dbReference type="PANTHER" id="PTHR43162:SF1">
    <property type="entry name" value="PRESTALK A DIFFERENTIATION PROTEIN A"/>
    <property type="match status" value="1"/>
</dbReference>
<reference evidence="2 3" key="1">
    <citation type="submission" date="2019-07" db="EMBL/GenBank/DDBJ databases">
        <title>Cryptosporangium phraense sp. nov., isolated from plant litter.</title>
        <authorList>
            <person name="Suriyachadkun C."/>
        </authorList>
    </citation>
    <scope>NUCLEOTIDE SEQUENCE [LARGE SCALE GENOMIC DNA]</scope>
    <source>
        <strain evidence="2 3">A-T 5661</strain>
    </source>
</reference>
<evidence type="ECO:0000259" key="1">
    <source>
        <dbReference type="Pfam" id="PF13460"/>
    </source>
</evidence>
<protein>
    <submittedName>
        <fullName evidence="2">NAD-dependent epimerase/dehydratase family protein</fullName>
    </submittedName>
</protein>
<dbReference type="EMBL" id="VIRS01000063">
    <property type="protein sequence ID" value="TQS39626.1"/>
    <property type="molecule type" value="Genomic_DNA"/>
</dbReference>
<proteinExistence type="predicted"/>
<dbReference type="Gene3D" id="3.90.25.10">
    <property type="entry name" value="UDP-galactose 4-epimerase, domain 1"/>
    <property type="match status" value="1"/>
</dbReference>
<gene>
    <name evidence="2" type="ORF">FL583_39010</name>
</gene>
<dbReference type="PANTHER" id="PTHR43162">
    <property type="match status" value="1"/>
</dbReference>
<dbReference type="InterPro" id="IPR051604">
    <property type="entry name" value="Ergot_Alk_Oxidoreductase"/>
</dbReference>
<dbReference type="Gene3D" id="3.40.50.720">
    <property type="entry name" value="NAD(P)-binding Rossmann-like Domain"/>
    <property type="match status" value="1"/>
</dbReference>
<evidence type="ECO:0000313" key="3">
    <source>
        <dbReference type="Proteomes" id="UP000317982"/>
    </source>
</evidence>
<dbReference type="InterPro" id="IPR036291">
    <property type="entry name" value="NAD(P)-bd_dom_sf"/>
</dbReference>
<dbReference type="OrthoDB" id="3207931at2"/>
<dbReference type="AlphaFoldDB" id="A0A545AE57"/>